<dbReference type="SUPFAM" id="SSF63867">
    <property type="entry name" value="MoeA C-terminal domain-like"/>
    <property type="match status" value="1"/>
</dbReference>
<name>A0AA41UIT4_9BACT</name>
<feature type="domain" description="MoaB/Mog" evidence="7">
    <location>
        <begin position="185"/>
        <end position="324"/>
    </location>
</feature>
<comment type="caution">
    <text evidence="8">The sequence shown here is derived from an EMBL/GenBank/DDBJ whole genome shotgun (WGS) entry which is preliminary data.</text>
</comment>
<keyword evidence="6" id="KW-0500">Molybdenum</keyword>
<keyword evidence="6" id="KW-0479">Metal-binding</keyword>
<evidence type="ECO:0000313" key="8">
    <source>
        <dbReference type="EMBL" id="MCJ8499872.1"/>
    </source>
</evidence>
<comment type="pathway">
    <text evidence="2 6">Cofactor biosynthesis; molybdopterin biosynthesis.</text>
</comment>
<comment type="cofactor">
    <cofactor evidence="6">
        <name>Mg(2+)</name>
        <dbReference type="ChEBI" id="CHEBI:18420"/>
    </cofactor>
</comment>
<dbReference type="GO" id="GO:0006777">
    <property type="term" value="P:Mo-molybdopterin cofactor biosynthetic process"/>
    <property type="evidence" value="ECO:0007669"/>
    <property type="project" value="UniProtKB-UniRule"/>
</dbReference>
<sequence>MEHFFEVTDIPSVMALRERFAPVATEMVDLEDALLRVLAEDFRAPGDIPGFDRSTMDGYAVRADGTYGAGEGSPAYLNVVGSVAMGQVPDHRVGPGEASRIATGGMLPEGADSVMMVEHVGVLDEGTIEVYRSVAPGQHVVARNEDAAAGQVLLSAGRRLRPQEIGLLAACGVGSVRVHAMPRVGIISSGDEVVPVDREPLPGQVRDVNSLTLAGMVRQAGGRPQRYGIVPDQYDRLLDTCRRALAETDMVLVSGGSSVGTRDLTVQVLAALPRSAILVHGVSISPGKPTILAQCGEKAFWGLPGHVTSAMVVFTVLVRPFLARIGGCRSDDDVRVRARLTRNVASAQGRVDFVRVRLVRRDDTLWAEPVLGASGLIRTMVAADGLVAVDLNDEGLEKGAEVDVLMMLS</sequence>
<gene>
    <name evidence="8" type="ORF">MRX98_04750</name>
</gene>
<keyword evidence="9" id="KW-1185">Reference proteome</keyword>
<dbReference type="InterPro" id="IPR005111">
    <property type="entry name" value="MoeA_C_domain_IV"/>
</dbReference>
<dbReference type="InterPro" id="IPR001453">
    <property type="entry name" value="MoaB/Mog_dom"/>
</dbReference>
<keyword evidence="4 6" id="KW-0501">Molybdenum cofactor biosynthesis</keyword>
<dbReference type="SUPFAM" id="SSF63882">
    <property type="entry name" value="MoeA N-terminal region -like"/>
    <property type="match status" value="1"/>
</dbReference>
<keyword evidence="6" id="KW-0460">Magnesium</keyword>
<dbReference type="GO" id="GO:0046872">
    <property type="term" value="F:metal ion binding"/>
    <property type="evidence" value="ECO:0007669"/>
    <property type="project" value="UniProtKB-UniRule"/>
</dbReference>
<dbReference type="SUPFAM" id="SSF53218">
    <property type="entry name" value="Molybdenum cofactor biosynthesis proteins"/>
    <property type="match status" value="1"/>
</dbReference>
<proteinExistence type="inferred from homology"/>
<protein>
    <recommendedName>
        <fullName evidence="6">Molybdopterin molybdenumtransferase</fullName>
        <ecNumber evidence="6">2.10.1.1</ecNumber>
    </recommendedName>
</protein>
<evidence type="ECO:0000256" key="3">
    <source>
        <dbReference type="ARBA" id="ARBA00010763"/>
    </source>
</evidence>
<dbReference type="Gene3D" id="3.40.980.10">
    <property type="entry name" value="MoaB/Mog-like domain"/>
    <property type="match status" value="1"/>
</dbReference>
<comment type="function">
    <text evidence="1 6">Catalyzes the insertion of molybdate into adenylated molybdopterin with the concomitant release of AMP.</text>
</comment>
<dbReference type="Pfam" id="PF03453">
    <property type="entry name" value="MoeA_N"/>
    <property type="match status" value="1"/>
</dbReference>
<dbReference type="InterPro" id="IPR005110">
    <property type="entry name" value="MoeA_linker/N"/>
</dbReference>
<reference evidence="8" key="1">
    <citation type="submission" date="2022-04" db="EMBL/GenBank/DDBJ databases">
        <title>Desulfatitalea alkaliphila sp. nov., a novel anaerobic sulfate-reducing bacterium isolated from terrestrial mud volcano, Taman Peninsula, Russia.</title>
        <authorList>
            <person name="Khomyakova M.A."/>
            <person name="Merkel A.Y."/>
            <person name="Slobodkin A.I."/>
        </authorList>
    </citation>
    <scope>NUCLEOTIDE SEQUENCE</scope>
    <source>
        <strain evidence="8">M08but</strain>
    </source>
</reference>
<dbReference type="EC" id="2.10.1.1" evidence="6"/>
<dbReference type="Gene3D" id="2.40.340.10">
    <property type="entry name" value="MoeA, C-terminal, domain IV"/>
    <property type="match status" value="1"/>
</dbReference>
<evidence type="ECO:0000256" key="5">
    <source>
        <dbReference type="ARBA" id="ARBA00047317"/>
    </source>
</evidence>
<dbReference type="InterPro" id="IPR036135">
    <property type="entry name" value="MoeA_linker/N_sf"/>
</dbReference>
<dbReference type="Pfam" id="PF03454">
    <property type="entry name" value="MoeA_C"/>
    <property type="match status" value="1"/>
</dbReference>
<evidence type="ECO:0000256" key="4">
    <source>
        <dbReference type="ARBA" id="ARBA00023150"/>
    </source>
</evidence>
<comment type="similarity">
    <text evidence="3 6">Belongs to the MoeA family.</text>
</comment>
<evidence type="ECO:0000256" key="1">
    <source>
        <dbReference type="ARBA" id="ARBA00002901"/>
    </source>
</evidence>
<dbReference type="CDD" id="cd00887">
    <property type="entry name" value="MoeA"/>
    <property type="match status" value="1"/>
</dbReference>
<dbReference type="SMART" id="SM00852">
    <property type="entry name" value="MoCF_biosynth"/>
    <property type="match status" value="1"/>
</dbReference>
<dbReference type="GO" id="GO:0061599">
    <property type="term" value="F:molybdopterin molybdotransferase activity"/>
    <property type="evidence" value="ECO:0007669"/>
    <property type="project" value="UniProtKB-UniRule"/>
</dbReference>
<dbReference type="NCBIfam" id="NF045515">
    <property type="entry name" value="Glp_gephyrin"/>
    <property type="match status" value="1"/>
</dbReference>
<dbReference type="Gene3D" id="3.90.105.10">
    <property type="entry name" value="Molybdopterin biosynthesis moea protein, domain 2"/>
    <property type="match status" value="1"/>
</dbReference>
<dbReference type="NCBIfam" id="TIGR00177">
    <property type="entry name" value="molyb_syn"/>
    <property type="match status" value="1"/>
</dbReference>
<evidence type="ECO:0000256" key="6">
    <source>
        <dbReference type="RuleBase" id="RU365090"/>
    </source>
</evidence>
<dbReference type="InterPro" id="IPR038987">
    <property type="entry name" value="MoeA-like"/>
</dbReference>
<organism evidence="8 9">
    <name type="scientific">Desulfatitalea alkaliphila</name>
    <dbReference type="NCBI Taxonomy" id="2929485"/>
    <lineage>
        <taxon>Bacteria</taxon>
        <taxon>Pseudomonadati</taxon>
        <taxon>Thermodesulfobacteriota</taxon>
        <taxon>Desulfobacteria</taxon>
        <taxon>Desulfobacterales</taxon>
        <taxon>Desulfosarcinaceae</taxon>
        <taxon>Desulfatitalea</taxon>
    </lineage>
</organism>
<dbReference type="RefSeq" id="WP_246903455.1">
    <property type="nucleotide sequence ID" value="NZ_JALJRB010000003.1"/>
</dbReference>
<dbReference type="Gene3D" id="2.170.190.11">
    <property type="entry name" value="Molybdopterin biosynthesis moea protein, domain 3"/>
    <property type="match status" value="1"/>
</dbReference>
<dbReference type="Pfam" id="PF00994">
    <property type="entry name" value="MoCF_biosynth"/>
    <property type="match status" value="1"/>
</dbReference>
<dbReference type="InterPro" id="IPR036688">
    <property type="entry name" value="MoeA_C_domain_IV_sf"/>
</dbReference>
<dbReference type="PANTHER" id="PTHR10192">
    <property type="entry name" value="MOLYBDOPTERIN BIOSYNTHESIS PROTEIN"/>
    <property type="match status" value="1"/>
</dbReference>
<dbReference type="InterPro" id="IPR036425">
    <property type="entry name" value="MoaB/Mog-like_dom_sf"/>
</dbReference>
<dbReference type="AlphaFoldDB" id="A0AA41UIT4"/>
<evidence type="ECO:0000259" key="7">
    <source>
        <dbReference type="SMART" id="SM00852"/>
    </source>
</evidence>
<dbReference type="EMBL" id="JALJRB010000003">
    <property type="protein sequence ID" value="MCJ8499872.1"/>
    <property type="molecule type" value="Genomic_DNA"/>
</dbReference>
<evidence type="ECO:0000313" key="9">
    <source>
        <dbReference type="Proteomes" id="UP001165427"/>
    </source>
</evidence>
<keyword evidence="6" id="KW-0808">Transferase</keyword>
<evidence type="ECO:0000256" key="2">
    <source>
        <dbReference type="ARBA" id="ARBA00005046"/>
    </source>
</evidence>
<dbReference type="GO" id="GO:0005829">
    <property type="term" value="C:cytosol"/>
    <property type="evidence" value="ECO:0007669"/>
    <property type="project" value="TreeGrafter"/>
</dbReference>
<dbReference type="PANTHER" id="PTHR10192:SF5">
    <property type="entry name" value="GEPHYRIN"/>
    <property type="match status" value="1"/>
</dbReference>
<comment type="catalytic activity">
    <reaction evidence="5">
        <text>adenylyl-molybdopterin + molybdate = Mo-molybdopterin + AMP + H(+)</text>
        <dbReference type="Rhea" id="RHEA:35047"/>
        <dbReference type="ChEBI" id="CHEBI:15378"/>
        <dbReference type="ChEBI" id="CHEBI:36264"/>
        <dbReference type="ChEBI" id="CHEBI:62727"/>
        <dbReference type="ChEBI" id="CHEBI:71302"/>
        <dbReference type="ChEBI" id="CHEBI:456215"/>
        <dbReference type="EC" id="2.10.1.1"/>
    </reaction>
</comment>
<accession>A0AA41UIT4</accession>
<dbReference type="Proteomes" id="UP001165427">
    <property type="component" value="Unassembled WGS sequence"/>
</dbReference>